<gene>
    <name evidence="1" type="ORF">ANN_06243</name>
</gene>
<keyword evidence="2" id="KW-1185">Reference proteome</keyword>
<protein>
    <submittedName>
        <fullName evidence="1">Uncharacterized protein</fullName>
    </submittedName>
</protein>
<dbReference type="EMBL" id="JAJSOF020000011">
    <property type="protein sequence ID" value="KAJ4444451.1"/>
    <property type="molecule type" value="Genomic_DNA"/>
</dbReference>
<proteinExistence type="predicted"/>
<reference evidence="1 2" key="1">
    <citation type="journal article" date="2022" name="Allergy">
        <title>Genome assembly and annotation of Periplaneta americana reveal a comprehensive cockroach allergen profile.</title>
        <authorList>
            <person name="Wang L."/>
            <person name="Xiong Q."/>
            <person name="Saelim N."/>
            <person name="Wang L."/>
            <person name="Nong W."/>
            <person name="Wan A.T."/>
            <person name="Shi M."/>
            <person name="Liu X."/>
            <person name="Cao Q."/>
            <person name="Hui J.H.L."/>
            <person name="Sookrung N."/>
            <person name="Leung T.F."/>
            <person name="Tungtrongchitr A."/>
            <person name="Tsui S.K.W."/>
        </authorList>
    </citation>
    <scope>NUCLEOTIDE SEQUENCE [LARGE SCALE GENOMIC DNA]</scope>
    <source>
        <strain evidence="1">PWHHKU_190912</strain>
    </source>
</reference>
<accession>A0ABQ8TEL7</accession>
<evidence type="ECO:0000313" key="1">
    <source>
        <dbReference type="EMBL" id="KAJ4444451.1"/>
    </source>
</evidence>
<sequence>MAGLCEGGNEPPVSLKASNSNIMATKIVRQHTLRATFDKEQQRPTALDVHRWIDEVLKIKDEELQTIQLVAESAWL</sequence>
<evidence type="ECO:0000313" key="2">
    <source>
        <dbReference type="Proteomes" id="UP001148838"/>
    </source>
</evidence>
<dbReference type="Proteomes" id="UP001148838">
    <property type="component" value="Unassembled WGS sequence"/>
</dbReference>
<organism evidence="1 2">
    <name type="scientific">Periplaneta americana</name>
    <name type="common">American cockroach</name>
    <name type="synonym">Blatta americana</name>
    <dbReference type="NCBI Taxonomy" id="6978"/>
    <lineage>
        <taxon>Eukaryota</taxon>
        <taxon>Metazoa</taxon>
        <taxon>Ecdysozoa</taxon>
        <taxon>Arthropoda</taxon>
        <taxon>Hexapoda</taxon>
        <taxon>Insecta</taxon>
        <taxon>Pterygota</taxon>
        <taxon>Neoptera</taxon>
        <taxon>Polyneoptera</taxon>
        <taxon>Dictyoptera</taxon>
        <taxon>Blattodea</taxon>
        <taxon>Blattoidea</taxon>
        <taxon>Blattidae</taxon>
        <taxon>Blattinae</taxon>
        <taxon>Periplaneta</taxon>
    </lineage>
</organism>
<comment type="caution">
    <text evidence="1">The sequence shown here is derived from an EMBL/GenBank/DDBJ whole genome shotgun (WGS) entry which is preliminary data.</text>
</comment>
<name>A0ABQ8TEL7_PERAM</name>